<evidence type="ECO:0000256" key="1">
    <source>
        <dbReference type="ARBA" id="ARBA00007169"/>
    </source>
</evidence>
<reference evidence="3" key="1">
    <citation type="journal article" date="2021" name="PeerJ">
        <title>Extensive microbial diversity within the chicken gut microbiome revealed by metagenomics and culture.</title>
        <authorList>
            <person name="Gilroy R."/>
            <person name="Ravi A."/>
            <person name="Getino M."/>
            <person name="Pursley I."/>
            <person name="Horton D.L."/>
            <person name="Alikhan N.F."/>
            <person name="Baker D."/>
            <person name="Gharbi K."/>
            <person name="Hall N."/>
            <person name="Watson M."/>
            <person name="Adriaenssens E.M."/>
            <person name="Foster-Nyarko E."/>
            <person name="Jarju S."/>
            <person name="Secka A."/>
            <person name="Antonio M."/>
            <person name="Oren A."/>
            <person name="Chaudhuri R.R."/>
            <person name="La Ragione R."/>
            <person name="Hildebrand F."/>
            <person name="Pallen M.J."/>
        </authorList>
    </citation>
    <scope>NUCLEOTIDE SEQUENCE</scope>
    <source>
        <strain evidence="3">ChiHecec2B26-446</strain>
    </source>
</reference>
<evidence type="ECO:0000313" key="3">
    <source>
        <dbReference type="EMBL" id="HIW00495.1"/>
    </source>
</evidence>
<feature type="domain" description="Thioesterase" evidence="2">
    <location>
        <begin position="34"/>
        <end position="257"/>
    </location>
</feature>
<protein>
    <submittedName>
        <fullName evidence="3">Alpha/beta fold hydrolase</fullName>
    </submittedName>
</protein>
<dbReference type="PANTHER" id="PTHR11487">
    <property type="entry name" value="THIOESTERASE"/>
    <property type="match status" value="1"/>
</dbReference>
<accession>A0A9D1PX47</accession>
<dbReference type="AlphaFoldDB" id="A0A9D1PX47"/>
<keyword evidence="3" id="KW-0378">Hydrolase</keyword>
<comment type="caution">
    <text evidence="3">The sequence shown here is derived from an EMBL/GenBank/DDBJ whole genome shotgun (WGS) entry which is preliminary data.</text>
</comment>
<dbReference type="GO" id="GO:0016787">
    <property type="term" value="F:hydrolase activity"/>
    <property type="evidence" value="ECO:0007669"/>
    <property type="project" value="UniProtKB-KW"/>
</dbReference>
<dbReference type="InterPro" id="IPR029058">
    <property type="entry name" value="AB_hydrolase_fold"/>
</dbReference>
<dbReference type="EMBL" id="DXHV01000052">
    <property type="protein sequence ID" value="HIW00495.1"/>
    <property type="molecule type" value="Genomic_DNA"/>
</dbReference>
<dbReference type="Gene3D" id="3.40.50.1820">
    <property type="entry name" value="alpha/beta hydrolase"/>
    <property type="match status" value="1"/>
</dbReference>
<dbReference type="Proteomes" id="UP000886752">
    <property type="component" value="Unassembled WGS sequence"/>
</dbReference>
<dbReference type="Pfam" id="PF00975">
    <property type="entry name" value="Thioesterase"/>
    <property type="match status" value="1"/>
</dbReference>
<organism evidence="3 4">
    <name type="scientific">Candidatus Desulfovibrio intestinipullorum</name>
    <dbReference type="NCBI Taxonomy" id="2838536"/>
    <lineage>
        <taxon>Bacteria</taxon>
        <taxon>Pseudomonadati</taxon>
        <taxon>Thermodesulfobacteriota</taxon>
        <taxon>Desulfovibrionia</taxon>
        <taxon>Desulfovibrionales</taxon>
        <taxon>Desulfovibrionaceae</taxon>
        <taxon>Desulfovibrio</taxon>
    </lineage>
</organism>
<evidence type="ECO:0000259" key="2">
    <source>
        <dbReference type="Pfam" id="PF00975"/>
    </source>
</evidence>
<gene>
    <name evidence="3" type="ORF">H9894_04825</name>
</gene>
<dbReference type="PANTHER" id="PTHR11487:SF0">
    <property type="entry name" value="S-ACYL FATTY ACID SYNTHASE THIOESTERASE, MEDIUM CHAIN"/>
    <property type="match status" value="1"/>
</dbReference>
<dbReference type="SUPFAM" id="SSF53474">
    <property type="entry name" value="alpha/beta-Hydrolases"/>
    <property type="match status" value="1"/>
</dbReference>
<evidence type="ECO:0000313" key="4">
    <source>
        <dbReference type="Proteomes" id="UP000886752"/>
    </source>
</evidence>
<comment type="similarity">
    <text evidence="1">Belongs to the thioesterase family.</text>
</comment>
<dbReference type="InterPro" id="IPR001031">
    <property type="entry name" value="Thioesterase"/>
</dbReference>
<dbReference type="GO" id="GO:0008610">
    <property type="term" value="P:lipid biosynthetic process"/>
    <property type="evidence" value="ECO:0007669"/>
    <property type="project" value="TreeGrafter"/>
</dbReference>
<dbReference type="InterPro" id="IPR012223">
    <property type="entry name" value="TEII"/>
</dbReference>
<name>A0A9D1PX47_9BACT</name>
<proteinExistence type="inferred from homology"/>
<sequence length="268" mass="29920">MPYTIQGSFHKMAASAWLPGLPTQPESRRGILPRLFCFSYAGGTSELFRQWQAALADICLICPVELPGRGSRMDEPFAPTLAQAAQEAACAILPYTDAPYYLFGHSLGSVLALETARALQEGGATLPLGLIVSGRYPPHLPNRRKNLHDMPDEALIDEMRRLGGTPEELLSERALLDMMLPIVRADFRLLETHRALATPCLHLPLHVFCGREDTDSPLELLAQWQEVTDTPCSIDFFDGGHFYINESRDQLLRRLRRLIRKSGQSGRI</sequence>
<reference evidence="3" key="2">
    <citation type="submission" date="2021-04" db="EMBL/GenBank/DDBJ databases">
        <authorList>
            <person name="Gilroy R."/>
        </authorList>
    </citation>
    <scope>NUCLEOTIDE SEQUENCE</scope>
    <source>
        <strain evidence="3">ChiHecec2B26-446</strain>
    </source>
</reference>